<keyword evidence="6" id="KW-0406">Ion transport</keyword>
<evidence type="ECO:0000313" key="9">
    <source>
        <dbReference type="EMBL" id="ASB42514.1"/>
    </source>
</evidence>
<keyword evidence="7 8" id="KW-0472">Membrane</keyword>
<evidence type="ECO:0008006" key="11">
    <source>
        <dbReference type="Google" id="ProtNLM"/>
    </source>
</evidence>
<protein>
    <recommendedName>
        <fullName evidence="11">Potassium transporter Trk</fullName>
    </recommendedName>
</protein>
<feature type="transmembrane region" description="Helical" evidence="8">
    <location>
        <begin position="250"/>
        <end position="269"/>
    </location>
</feature>
<accession>A0ABN5A6P9</accession>
<keyword evidence="10" id="KW-1185">Reference proteome</keyword>
<evidence type="ECO:0000256" key="8">
    <source>
        <dbReference type="SAM" id="Phobius"/>
    </source>
</evidence>
<feature type="transmembrane region" description="Helical" evidence="8">
    <location>
        <begin position="173"/>
        <end position="191"/>
    </location>
</feature>
<feature type="transmembrane region" description="Helical" evidence="8">
    <location>
        <begin position="365"/>
        <end position="387"/>
    </location>
</feature>
<dbReference type="RefSeq" id="WP_084384357.1">
    <property type="nucleotide sequence ID" value="NZ_CP021422.1"/>
</dbReference>
<evidence type="ECO:0000256" key="2">
    <source>
        <dbReference type="ARBA" id="ARBA00022448"/>
    </source>
</evidence>
<organism evidence="9 10">
    <name type="scientific">Acutalibacter muris</name>
    <dbReference type="NCBI Taxonomy" id="1796620"/>
    <lineage>
        <taxon>Bacteria</taxon>
        <taxon>Bacillati</taxon>
        <taxon>Bacillota</taxon>
        <taxon>Clostridia</taxon>
        <taxon>Eubacteriales</taxon>
        <taxon>Acutalibacteraceae</taxon>
        <taxon>Acutalibacter</taxon>
    </lineage>
</organism>
<dbReference type="Proteomes" id="UP000196710">
    <property type="component" value="Chromosome"/>
</dbReference>
<evidence type="ECO:0000256" key="4">
    <source>
        <dbReference type="ARBA" id="ARBA00022692"/>
    </source>
</evidence>
<feature type="transmembrane region" description="Helical" evidence="8">
    <location>
        <begin position="87"/>
        <end position="110"/>
    </location>
</feature>
<evidence type="ECO:0000256" key="6">
    <source>
        <dbReference type="ARBA" id="ARBA00023065"/>
    </source>
</evidence>
<gene>
    <name evidence="9" type="ORF">ADH66_18780</name>
</gene>
<sequence length="465" mass="49169">MRRLQYFSRTKRNFGKVKKAAAPVRVIVVSFVLLILAGTFLLTLPVSSAAGSFTHPLDALFTATSATCVTGLSVVDTTGHWSPFGQAVVLLLIQLGGLGLSTFATGFSLLVHRRLGLREVILTGEASGSDMPDAVSLLKLMLGFTFACELLGAGLLMLRFVPEYGAAGVWPSVFVAVSAYCNAGFDILGFVPGNSSLTAFTGDPLVCLTIDALIVIGGLGFVVVRDIYQCKLLLPLKHQGRKRLNFHSQVCLRATCALLAAGTLGFLLMEWGRTMEGLSFPAKLNTALFQSVNTRTAGFASVDIRAQGSFTKVLSVALMFIGGCPGSTAGGIKTTTLVVLLVTVGSTLRGREESVVLRHRFAPGVVYKAMTVVLLGLGVVFADACAFTLLNPQIRFIDLLYEAASAFGTAGLSAGVTGKLEPLSRIILCLTMFIGRVGPVSFGLSIMMKMKTAPSILPEGRMLIG</sequence>
<evidence type="ECO:0000313" key="10">
    <source>
        <dbReference type="Proteomes" id="UP000196710"/>
    </source>
</evidence>
<dbReference type="PANTHER" id="PTHR32024:SF1">
    <property type="entry name" value="KTR SYSTEM POTASSIUM UPTAKE PROTEIN B"/>
    <property type="match status" value="1"/>
</dbReference>
<evidence type="ECO:0000256" key="7">
    <source>
        <dbReference type="ARBA" id="ARBA00023136"/>
    </source>
</evidence>
<keyword evidence="4 8" id="KW-0812">Transmembrane</keyword>
<evidence type="ECO:0000256" key="5">
    <source>
        <dbReference type="ARBA" id="ARBA00022989"/>
    </source>
</evidence>
<dbReference type="PANTHER" id="PTHR32024">
    <property type="entry name" value="TRK SYSTEM POTASSIUM UPTAKE PROTEIN TRKG-RELATED"/>
    <property type="match status" value="1"/>
</dbReference>
<keyword evidence="3" id="KW-1003">Cell membrane</keyword>
<comment type="subcellular location">
    <subcellularLocation>
        <location evidence="1">Cell membrane</location>
        <topology evidence="1">Multi-pass membrane protein</topology>
    </subcellularLocation>
</comment>
<keyword evidence="2" id="KW-0813">Transport</keyword>
<dbReference type="Pfam" id="PF02386">
    <property type="entry name" value="TrkH"/>
    <property type="match status" value="1"/>
</dbReference>
<feature type="transmembrane region" description="Helical" evidence="8">
    <location>
        <begin position="203"/>
        <end position="224"/>
    </location>
</feature>
<keyword evidence="5 8" id="KW-1133">Transmembrane helix</keyword>
<feature type="transmembrane region" description="Helical" evidence="8">
    <location>
        <begin position="59"/>
        <end position="75"/>
    </location>
</feature>
<evidence type="ECO:0000256" key="1">
    <source>
        <dbReference type="ARBA" id="ARBA00004651"/>
    </source>
</evidence>
<evidence type="ECO:0000256" key="3">
    <source>
        <dbReference type="ARBA" id="ARBA00022475"/>
    </source>
</evidence>
<reference evidence="10" key="1">
    <citation type="submission" date="2017-05" db="EMBL/GenBank/DDBJ databases">
        <title>Improved OligoMM genomes.</title>
        <authorList>
            <person name="Garzetti D."/>
        </authorList>
    </citation>
    <scope>NUCLEOTIDE SEQUENCE [LARGE SCALE GENOMIC DNA]</scope>
    <source>
        <strain evidence="10">KB18</strain>
    </source>
</reference>
<feature type="transmembrane region" description="Helical" evidence="8">
    <location>
        <begin position="423"/>
        <end position="447"/>
    </location>
</feature>
<feature type="transmembrane region" description="Helical" evidence="8">
    <location>
        <begin position="140"/>
        <end position="161"/>
    </location>
</feature>
<proteinExistence type="predicted"/>
<name>A0ABN5A6P9_9FIRM</name>
<dbReference type="EMBL" id="CP021422">
    <property type="protein sequence ID" value="ASB42514.1"/>
    <property type="molecule type" value="Genomic_DNA"/>
</dbReference>
<dbReference type="InterPro" id="IPR003445">
    <property type="entry name" value="Cat_transpt"/>
</dbReference>